<dbReference type="Proteomes" id="UP000011135">
    <property type="component" value="Unassembled WGS sequence"/>
</dbReference>
<dbReference type="EMBL" id="AMZN01000006">
    <property type="protein sequence ID" value="ELR73512.1"/>
    <property type="molecule type" value="Genomic_DNA"/>
</dbReference>
<dbReference type="RefSeq" id="WP_009578100.1">
    <property type="nucleotide sequence ID" value="NZ_AMZN01000006.1"/>
</dbReference>
<sequence length="100" mass="11826">MYIITWKYEIVPELRQEFEHEYGAQGSWAGLFSQSPAYLGSQLFKNDRESILYLLIDRWQSKAAYEEFLASHSQVYENMSGNFEKLYEQEEKMGAFTYVA</sequence>
<name>L8K228_9BACT</name>
<evidence type="ECO:0000313" key="2">
    <source>
        <dbReference type="EMBL" id="ELR73512.1"/>
    </source>
</evidence>
<dbReference type="OrthoDB" id="120886at2"/>
<dbReference type="InterPro" id="IPR007138">
    <property type="entry name" value="ABM_dom"/>
</dbReference>
<organism evidence="2 3">
    <name type="scientific">Fulvivirga imtechensis AK7</name>
    <dbReference type="NCBI Taxonomy" id="1237149"/>
    <lineage>
        <taxon>Bacteria</taxon>
        <taxon>Pseudomonadati</taxon>
        <taxon>Bacteroidota</taxon>
        <taxon>Cytophagia</taxon>
        <taxon>Cytophagales</taxon>
        <taxon>Fulvivirgaceae</taxon>
        <taxon>Fulvivirga</taxon>
    </lineage>
</organism>
<evidence type="ECO:0000259" key="1">
    <source>
        <dbReference type="Pfam" id="PF03992"/>
    </source>
</evidence>
<dbReference type="InterPro" id="IPR011008">
    <property type="entry name" value="Dimeric_a/b-barrel"/>
</dbReference>
<comment type="caution">
    <text evidence="2">The sequence shown here is derived from an EMBL/GenBank/DDBJ whole genome shotgun (WGS) entry which is preliminary data.</text>
</comment>
<accession>L8K228</accession>
<keyword evidence="3" id="KW-1185">Reference proteome</keyword>
<dbReference type="AlphaFoldDB" id="L8K228"/>
<evidence type="ECO:0000313" key="3">
    <source>
        <dbReference type="Proteomes" id="UP000011135"/>
    </source>
</evidence>
<dbReference type="Pfam" id="PF03992">
    <property type="entry name" value="ABM"/>
    <property type="match status" value="1"/>
</dbReference>
<dbReference type="STRING" id="1237149.C900_04364"/>
<dbReference type="SUPFAM" id="SSF54909">
    <property type="entry name" value="Dimeric alpha+beta barrel"/>
    <property type="match status" value="1"/>
</dbReference>
<dbReference type="eggNOG" id="ENOG5033K3T">
    <property type="taxonomic scope" value="Bacteria"/>
</dbReference>
<protein>
    <recommendedName>
        <fullName evidence="1">ABM domain-containing protein</fullName>
    </recommendedName>
</protein>
<reference evidence="2 3" key="1">
    <citation type="submission" date="2012-12" db="EMBL/GenBank/DDBJ databases">
        <title>Genome assembly of Fulvivirga imtechensis AK7.</title>
        <authorList>
            <person name="Nupur N."/>
            <person name="Khatri I."/>
            <person name="Kumar R."/>
            <person name="Subramanian S."/>
            <person name="Pinnaka A."/>
        </authorList>
    </citation>
    <scope>NUCLEOTIDE SEQUENCE [LARGE SCALE GENOMIC DNA]</scope>
    <source>
        <strain evidence="2 3">AK7</strain>
    </source>
</reference>
<dbReference type="Gene3D" id="3.30.70.100">
    <property type="match status" value="1"/>
</dbReference>
<feature type="domain" description="ABM" evidence="1">
    <location>
        <begin position="1"/>
        <end position="71"/>
    </location>
</feature>
<proteinExistence type="predicted"/>
<gene>
    <name evidence="2" type="ORF">C900_04364</name>
</gene>